<dbReference type="EMBL" id="RQHV01000062">
    <property type="protein sequence ID" value="TGN07223.1"/>
    <property type="molecule type" value="Genomic_DNA"/>
</dbReference>
<evidence type="ECO:0000256" key="1">
    <source>
        <dbReference type="SAM" id="Coils"/>
    </source>
</evidence>
<comment type="caution">
    <text evidence="2">The sequence shown here is derived from an EMBL/GenBank/DDBJ whole genome shotgun (WGS) entry which is preliminary data.</text>
</comment>
<keyword evidence="1" id="KW-0175">Coiled coil</keyword>
<reference evidence="2" key="1">
    <citation type="journal article" date="2019" name="PLoS Negl. Trop. Dis.">
        <title>Revisiting the worldwide diversity of Leptospira species in the environment.</title>
        <authorList>
            <person name="Vincent A.T."/>
            <person name="Schiettekatte O."/>
            <person name="Bourhy P."/>
            <person name="Veyrier F.J."/>
            <person name="Picardeau M."/>
        </authorList>
    </citation>
    <scope>NUCLEOTIDE SEQUENCE [LARGE SCALE GENOMIC DNA]</scope>
    <source>
        <strain evidence="2">201400974</strain>
    </source>
</reference>
<feature type="coiled-coil region" evidence="1">
    <location>
        <begin position="15"/>
        <end position="45"/>
    </location>
</feature>
<evidence type="ECO:0000313" key="2">
    <source>
        <dbReference type="EMBL" id="TGN07223.1"/>
    </source>
</evidence>
<protein>
    <submittedName>
        <fullName evidence="2">Uncharacterized protein</fullName>
    </submittedName>
</protein>
<name>A0A4R9LK47_9LEPT</name>
<organism evidence="2 3">
    <name type="scientific">Leptospira ilyithenensis</name>
    <dbReference type="NCBI Taxonomy" id="2484901"/>
    <lineage>
        <taxon>Bacteria</taxon>
        <taxon>Pseudomonadati</taxon>
        <taxon>Spirochaetota</taxon>
        <taxon>Spirochaetia</taxon>
        <taxon>Leptospirales</taxon>
        <taxon>Leptospiraceae</taxon>
        <taxon>Leptospira</taxon>
    </lineage>
</organism>
<dbReference type="OrthoDB" id="334130at2"/>
<gene>
    <name evidence="2" type="ORF">EHS11_18230</name>
</gene>
<accession>A0A4R9LK47</accession>
<proteinExistence type="predicted"/>
<sequence length="60" mass="7487">MESLQEDSVQWIELSERLLRKVQELECLMEEVRSDMEAYRAAREEWHIWHQEWKRVREVG</sequence>
<dbReference type="AlphaFoldDB" id="A0A4R9LK47"/>
<keyword evidence="3" id="KW-1185">Reference proteome</keyword>
<evidence type="ECO:0000313" key="3">
    <source>
        <dbReference type="Proteomes" id="UP000298264"/>
    </source>
</evidence>
<dbReference type="Proteomes" id="UP000298264">
    <property type="component" value="Unassembled WGS sequence"/>
</dbReference>